<dbReference type="GO" id="GO:0005743">
    <property type="term" value="C:mitochondrial inner membrane"/>
    <property type="evidence" value="ECO:0007669"/>
    <property type="project" value="UniProtKB-SubCell"/>
</dbReference>
<dbReference type="InterPro" id="IPR045187">
    <property type="entry name" value="CcO_II"/>
</dbReference>
<feature type="domain" description="Cytochrome oxidase subunit II transmembrane region profile" evidence="21">
    <location>
        <begin position="30"/>
        <end position="120"/>
    </location>
</feature>
<dbReference type="AlphaFoldDB" id="A0AAU6PCL0"/>
<sequence length="252" mass="29565">MMFIKFKEETKGQGLLSTMWNECLFTIILMPFWTNIYLMESNSPVMEQLILFHDYSMMIMLAILVFLMLSILDLMMNKKINLFLMENQSVELIWTVIPMFLLIFIAAPSLRLLYLMEESFSPAITLKVIGHQWYWCYMYNDFTIQVESFMMTDEFLSPDNFRLLETDSPLILPYQVLTRILLTSVDVIHSWTIQSLGVKMDAIPGRLNQMSIFPLKPGVFFGQCSEICGTNHSFMPITLWVTNMNYFLKLIK</sequence>
<feature type="domain" description="Cytochrome oxidase subunit II copper A binding" evidence="20">
    <location>
        <begin position="121"/>
        <end position="252"/>
    </location>
</feature>
<dbReference type="SUPFAM" id="SSF81464">
    <property type="entry name" value="Cytochrome c oxidase subunit II-like, transmembrane region"/>
    <property type="match status" value="1"/>
</dbReference>
<evidence type="ECO:0000256" key="10">
    <source>
        <dbReference type="ARBA" id="ARBA00022842"/>
    </source>
</evidence>
<geneLocation type="mitochondrion" evidence="22"/>
<dbReference type="Gene3D" id="2.60.40.420">
    <property type="entry name" value="Cupredoxins - blue copper proteins"/>
    <property type="match status" value="1"/>
</dbReference>
<feature type="transmembrane region" description="Helical" evidence="19">
    <location>
        <begin position="50"/>
        <end position="72"/>
    </location>
</feature>
<dbReference type="Pfam" id="PF02790">
    <property type="entry name" value="COX2_TM"/>
    <property type="match status" value="1"/>
</dbReference>
<evidence type="ECO:0000256" key="9">
    <source>
        <dbReference type="ARBA" id="ARBA00022792"/>
    </source>
</evidence>
<keyword evidence="5 18" id="KW-0813">Transport</keyword>
<dbReference type="InterPro" id="IPR011759">
    <property type="entry name" value="Cyt_c_oxidase_su2_TM_dom"/>
</dbReference>
<feature type="transmembrane region" description="Helical" evidence="19">
    <location>
        <begin position="92"/>
        <end position="114"/>
    </location>
</feature>
<accession>A0AAU6PCL0</accession>
<dbReference type="GO" id="GO:0004129">
    <property type="term" value="F:cytochrome-c oxidase activity"/>
    <property type="evidence" value="ECO:0007669"/>
    <property type="project" value="UniProtKB-EC"/>
</dbReference>
<dbReference type="InterPro" id="IPR008972">
    <property type="entry name" value="Cupredoxin"/>
</dbReference>
<dbReference type="Pfam" id="PF00116">
    <property type="entry name" value="COX2"/>
    <property type="match status" value="1"/>
</dbReference>
<evidence type="ECO:0000256" key="4">
    <source>
        <dbReference type="ARBA" id="ARBA00015946"/>
    </source>
</evidence>
<evidence type="ECO:0000256" key="5">
    <source>
        <dbReference type="ARBA" id="ARBA00022448"/>
    </source>
</evidence>
<reference evidence="22" key="1">
    <citation type="submission" date="2023-12" db="EMBL/GenBank/DDBJ databases">
        <authorList>
            <person name="Zhao W."/>
        </authorList>
    </citation>
    <scope>NUCLEOTIDE SEQUENCE</scope>
</reference>
<evidence type="ECO:0000256" key="15">
    <source>
        <dbReference type="ARBA" id="ARBA00023128"/>
    </source>
</evidence>
<dbReference type="PROSITE" id="PS50857">
    <property type="entry name" value="COX2_CUA"/>
    <property type="match status" value="1"/>
</dbReference>
<dbReference type="InterPro" id="IPR034210">
    <property type="entry name" value="CcO_II_C"/>
</dbReference>
<comment type="similarity">
    <text evidence="2 18">Belongs to the cytochrome c oxidase subunit 2 family.</text>
</comment>
<keyword evidence="11" id="KW-1278">Translocase</keyword>
<evidence type="ECO:0000256" key="16">
    <source>
        <dbReference type="ARBA" id="ARBA00023136"/>
    </source>
</evidence>
<evidence type="ECO:0000256" key="13">
    <source>
        <dbReference type="ARBA" id="ARBA00022989"/>
    </source>
</evidence>
<evidence type="ECO:0000256" key="19">
    <source>
        <dbReference type="SAM" id="Phobius"/>
    </source>
</evidence>
<proteinExistence type="inferred from homology"/>
<dbReference type="InterPro" id="IPR036257">
    <property type="entry name" value="Cyt_c_oxidase_su2_TM_sf"/>
</dbReference>
<keyword evidence="9 18" id="KW-0999">Mitochondrion inner membrane</keyword>
<comment type="subunit">
    <text evidence="3">Component of the cytochrome c oxidase (complex IV, CIV), a multisubunit enzyme composed of a catalytic core of 3 subunits and several supernumerary subunits. The complex exists as a monomer or a dimer and forms supercomplexes (SCs) in the inner mitochondrial membrane with ubiquinol-cytochrome c oxidoreductase (cytochrome b-c1 complex, complex III, CIII).</text>
</comment>
<protein>
    <recommendedName>
        <fullName evidence="4 18">Cytochrome c oxidase subunit 2</fullName>
    </recommendedName>
</protein>
<comment type="function">
    <text evidence="18">Component of the cytochrome c oxidase, the last enzyme in the mitochondrial electron transport chain which drives oxidative phosphorylation. The respiratory chain contains 3 multisubunit complexes succinate dehydrogenase (complex II, CII), ubiquinol-cytochrome c oxidoreductase (cytochrome b-c1 complex, complex III, CIII) and cytochrome c oxidase (complex IV, CIV), that cooperate to transfer electrons derived from NADH and succinate to molecular oxygen, creating an electrochemical gradient over the inner membrane that drives transmembrane transport and the ATP synthase. Cytochrome c oxidase is the component of the respiratory chain that catalyzes the reduction of oxygen to water. Electrons originating from reduced cytochrome c in the intermembrane space (IMS) are transferred via the dinuclear copper A center (CU(A)) of subunit 2 and heme A of subunit 1 to the active site in subunit 1, a binuclear center (BNC) formed by heme A3 and copper B (CU(B)). The BNC reduces molecular oxygen to 2 water molecules using 4 electrons from cytochrome c in the IMS and 4 protons from the mitochondrial matrix.</text>
</comment>
<evidence type="ECO:0000256" key="14">
    <source>
        <dbReference type="ARBA" id="ARBA00023008"/>
    </source>
</evidence>
<evidence type="ECO:0000256" key="17">
    <source>
        <dbReference type="ARBA" id="ARBA00049512"/>
    </source>
</evidence>
<keyword evidence="16 18" id="KW-0472">Membrane</keyword>
<dbReference type="GO" id="GO:0005507">
    <property type="term" value="F:copper ion binding"/>
    <property type="evidence" value="ECO:0007669"/>
    <property type="project" value="InterPro"/>
</dbReference>
<keyword evidence="13 19" id="KW-1133">Transmembrane helix</keyword>
<dbReference type="GO" id="GO:0042773">
    <property type="term" value="P:ATP synthesis coupled electron transport"/>
    <property type="evidence" value="ECO:0007669"/>
    <property type="project" value="TreeGrafter"/>
</dbReference>
<dbReference type="Gene3D" id="1.10.287.90">
    <property type="match status" value="1"/>
</dbReference>
<dbReference type="PANTHER" id="PTHR22888:SF9">
    <property type="entry name" value="CYTOCHROME C OXIDASE SUBUNIT 2"/>
    <property type="match status" value="1"/>
</dbReference>
<keyword evidence="14 18" id="KW-0186">Copper</keyword>
<evidence type="ECO:0000256" key="8">
    <source>
        <dbReference type="ARBA" id="ARBA00022723"/>
    </source>
</evidence>
<dbReference type="EMBL" id="OR897074">
    <property type="protein sequence ID" value="WXI66961.1"/>
    <property type="molecule type" value="Genomic_DNA"/>
</dbReference>
<keyword evidence="6 18" id="KW-0679">Respiratory chain</keyword>
<dbReference type="PROSITE" id="PS50999">
    <property type="entry name" value="COX2_TM"/>
    <property type="match status" value="1"/>
</dbReference>
<evidence type="ECO:0000256" key="18">
    <source>
        <dbReference type="RuleBase" id="RU000457"/>
    </source>
</evidence>
<evidence type="ECO:0000256" key="2">
    <source>
        <dbReference type="ARBA" id="ARBA00007866"/>
    </source>
</evidence>
<dbReference type="CDD" id="cd13912">
    <property type="entry name" value="CcO_II_C"/>
    <property type="match status" value="1"/>
</dbReference>
<dbReference type="PROSITE" id="PS00078">
    <property type="entry name" value="COX2"/>
    <property type="match status" value="1"/>
</dbReference>
<organism evidence="22">
    <name type="scientific">Amblyseius obtuserellus</name>
    <dbReference type="NCBI Taxonomy" id="3061186"/>
    <lineage>
        <taxon>Eukaryota</taxon>
        <taxon>Metazoa</taxon>
        <taxon>Ecdysozoa</taxon>
        <taxon>Arthropoda</taxon>
        <taxon>Chelicerata</taxon>
        <taxon>Arachnida</taxon>
        <taxon>Acari</taxon>
        <taxon>Parasitiformes</taxon>
        <taxon>Mesostigmata</taxon>
        <taxon>Gamasina</taxon>
        <taxon>Phytoseioidea</taxon>
        <taxon>Phytoseiidae</taxon>
        <taxon>Amblyseiinae</taxon>
        <taxon>Amblyseius</taxon>
    </lineage>
</organism>
<feature type="transmembrane region" description="Helical" evidence="19">
    <location>
        <begin position="20"/>
        <end position="38"/>
    </location>
</feature>
<keyword evidence="10" id="KW-0460">Magnesium</keyword>
<evidence type="ECO:0000259" key="20">
    <source>
        <dbReference type="PROSITE" id="PS50857"/>
    </source>
</evidence>
<name>A0AAU6PCL0_9ACAR</name>
<evidence type="ECO:0000256" key="12">
    <source>
        <dbReference type="ARBA" id="ARBA00022982"/>
    </source>
</evidence>
<evidence type="ECO:0000256" key="3">
    <source>
        <dbReference type="ARBA" id="ARBA00011164"/>
    </source>
</evidence>
<keyword evidence="8 18" id="KW-0479">Metal-binding</keyword>
<dbReference type="InterPro" id="IPR002429">
    <property type="entry name" value="CcO_II-like_C"/>
</dbReference>
<gene>
    <name evidence="22" type="primary">COX2</name>
</gene>
<evidence type="ECO:0000259" key="21">
    <source>
        <dbReference type="PROSITE" id="PS50999"/>
    </source>
</evidence>
<evidence type="ECO:0000256" key="6">
    <source>
        <dbReference type="ARBA" id="ARBA00022660"/>
    </source>
</evidence>
<evidence type="ECO:0000256" key="1">
    <source>
        <dbReference type="ARBA" id="ARBA00004448"/>
    </source>
</evidence>
<dbReference type="PRINTS" id="PR01166">
    <property type="entry name" value="CYCOXIDASEII"/>
</dbReference>
<evidence type="ECO:0000256" key="11">
    <source>
        <dbReference type="ARBA" id="ARBA00022967"/>
    </source>
</evidence>
<evidence type="ECO:0000313" key="22">
    <source>
        <dbReference type="EMBL" id="WXI66961.1"/>
    </source>
</evidence>
<keyword evidence="15 18" id="KW-0496">Mitochondrion</keyword>
<keyword evidence="7 18" id="KW-0812">Transmembrane</keyword>
<keyword evidence="12 18" id="KW-0249">Electron transport</keyword>
<comment type="catalytic activity">
    <reaction evidence="17">
        <text>4 Fe(II)-[cytochrome c] + O2 + 8 H(+)(in) = 4 Fe(III)-[cytochrome c] + 2 H2O + 4 H(+)(out)</text>
        <dbReference type="Rhea" id="RHEA:11436"/>
        <dbReference type="Rhea" id="RHEA-COMP:10350"/>
        <dbReference type="Rhea" id="RHEA-COMP:14399"/>
        <dbReference type="ChEBI" id="CHEBI:15377"/>
        <dbReference type="ChEBI" id="CHEBI:15378"/>
        <dbReference type="ChEBI" id="CHEBI:15379"/>
        <dbReference type="ChEBI" id="CHEBI:29033"/>
        <dbReference type="ChEBI" id="CHEBI:29034"/>
        <dbReference type="EC" id="7.1.1.9"/>
    </reaction>
    <physiologicalReaction direction="left-to-right" evidence="17">
        <dbReference type="Rhea" id="RHEA:11437"/>
    </physiologicalReaction>
</comment>
<dbReference type="InterPro" id="IPR001505">
    <property type="entry name" value="Copper_CuA"/>
</dbReference>
<dbReference type="SUPFAM" id="SSF49503">
    <property type="entry name" value="Cupredoxins"/>
    <property type="match status" value="1"/>
</dbReference>
<comment type="subcellular location">
    <subcellularLocation>
        <location evidence="1 18">Mitochondrion inner membrane</location>
        <topology evidence="1 18">Multi-pass membrane protein</topology>
    </subcellularLocation>
</comment>
<evidence type="ECO:0000256" key="7">
    <source>
        <dbReference type="ARBA" id="ARBA00022692"/>
    </source>
</evidence>
<dbReference type="PANTHER" id="PTHR22888">
    <property type="entry name" value="CYTOCHROME C OXIDASE, SUBUNIT II"/>
    <property type="match status" value="1"/>
</dbReference>
<comment type="cofactor">
    <cofactor evidence="18">
        <name>Cu cation</name>
        <dbReference type="ChEBI" id="CHEBI:23378"/>
    </cofactor>
    <text evidence="18">Binds a copper A center.</text>
</comment>